<dbReference type="OrthoDB" id="2489417at2759"/>
<feature type="region of interest" description="Disordered" evidence="1">
    <location>
        <begin position="129"/>
        <end position="152"/>
    </location>
</feature>
<evidence type="ECO:0000313" key="3">
    <source>
        <dbReference type="Proteomes" id="UP000266673"/>
    </source>
</evidence>
<evidence type="ECO:0000256" key="1">
    <source>
        <dbReference type="SAM" id="MobiDB-lite"/>
    </source>
</evidence>
<feature type="compositionally biased region" description="Polar residues" evidence="1">
    <location>
        <begin position="130"/>
        <end position="150"/>
    </location>
</feature>
<protein>
    <submittedName>
        <fullName evidence="2">Uncharacterized protein</fullName>
    </submittedName>
</protein>
<feature type="compositionally biased region" description="Polar residues" evidence="1">
    <location>
        <begin position="60"/>
        <end position="74"/>
    </location>
</feature>
<name>A0A397U410_9GLOM</name>
<feature type="region of interest" description="Disordered" evidence="1">
    <location>
        <begin position="1"/>
        <end position="22"/>
    </location>
</feature>
<feature type="compositionally biased region" description="Acidic residues" evidence="1">
    <location>
        <begin position="46"/>
        <end position="59"/>
    </location>
</feature>
<evidence type="ECO:0000313" key="2">
    <source>
        <dbReference type="EMBL" id="RIB01796.1"/>
    </source>
</evidence>
<feature type="region of interest" description="Disordered" evidence="1">
    <location>
        <begin position="41"/>
        <end position="84"/>
    </location>
</feature>
<reference evidence="2 3" key="1">
    <citation type="submission" date="2018-06" db="EMBL/GenBank/DDBJ databases">
        <title>Comparative genomics reveals the genomic features of Rhizophagus irregularis, R. cerebriforme, R. diaphanum and Gigaspora rosea, and their symbiotic lifestyle signature.</title>
        <authorList>
            <person name="Morin E."/>
            <person name="San Clemente H."/>
            <person name="Chen E.C.H."/>
            <person name="De La Providencia I."/>
            <person name="Hainaut M."/>
            <person name="Kuo A."/>
            <person name="Kohler A."/>
            <person name="Murat C."/>
            <person name="Tang N."/>
            <person name="Roy S."/>
            <person name="Loubradou J."/>
            <person name="Henrissat B."/>
            <person name="Grigoriev I.V."/>
            <person name="Corradi N."/>
            <person name="Roux C."/>
            <person name="Martin F.M."/>
        </authorList>
    </citation>
    <scope>NUCLEOTIDE SEQUENCE [LARGE SCALE GENOMIC DNA]</scope>
    <source>
        <strain evidence="2 3">DAOM 194757</strain>
    </source>
</reference>
<dbReference type="AlphaFoldDB" id="A0A397U410"/>
<comment type="caution">
    <text evidence="2">The sequence shown here is derived from an EMBL/GenBank/DDBJ whole genome shotgun (WGS) entry which is preliminary data.</text>
</comment>
<dbReference type="Proteomes" id="UP000266673">
    <property type="component" value="Unassembled WGS sequence"/>
</dbReference>
<dbReference type="EMBL" id="QKWP01002934">
    <property type="protein sequence ID" value="RIB01796.1"/>
    <property type="molecule type" value="Genomic_DNA"/>
</dbReference>
<accession>A0A397U410</accession>
<organism evidence="2 3">
    <name type="scientific">Gigaspora rosea</name>
    <dbReference type="NCBI Taxonomy" id="44941"/>
    <lineage>
        <taxon>Eukaryota</taxon>
        <taxon>Fungi</taxon>
        <taxon>Fungi incertae sedis</taxon>
        <taxon>Mucoromycota</taxon>
        <taxon>Glomeromycotina</taxon>
        <taxon>Glomeromycetes</taxon>
        <taxon>Diversisporales</taxon>
        <taxon>Gigasporaceae</taxon>
        <taxon>Gigaspora</taxon>
    </lineage>
</organism>
<gene>
    <name evidence="2" type="ORF">C2G38_950585</name>
</gene>
<keyword evidence="3" id="KW-1185">Reference proteome</keyword>
<sequence length="195" mass="21478">MDSSSEPVNHEDTSVSPSAEINENDLDCVVIPEISLRKRKLYTDDASGEVGDDVSELSSEETVPTGSNRLGPSTNKKFSSKKNKGKEKAIVSAAVSRSQLRRQPPDPFRNCGLKIAPGTSNAFDLMCPQKQKNTDPNNDTPNVSVGSSKTTQERRLVDPQFTALLGNGLKKFILIIFDMVCVILKWRMERPVVQK</sequence>
<proteinExistence type="predicted"/>